<feature type="signal peptide" evidence="1">
    <location>
        <begin position="1"/>
        <end position="22"/>
    </location>
</feature>
<feature type="chain" id="PRO_5044705269" evidence="1">
    <location>
        <begin position="23"/>
        <end position="199"/>
    </location>
</feature>
<evidence type="ECO:0000313" key="4">
    <source>
        <dbReference type="Proteomes" id="UP001304515"/>
    </source>
</evidence>
<accession>A0AA96F1R8</accession>
<evidence type="ECO:0000313" key="3">
    <source>
        <dbReference type="EMBL" id="WNM20995.1"/>
    </source>
</evidence>
<dbReference type="EMBL" id="CP134878">
    <property type="protein sequence ID" value="WNM19606.1"/>
    <property type="molecule type" value="Genomic_DNA"/>
</dbReference>
<gene>
    <name evidence="3" type="ORF">RN605_09890</name>
    <name evidence="2" type="ORF">RN608_02720</name>
</gene>
<accession>A0AA96J602</accession>
<dbReference type="PROSITE" id="PS51257">
    <property type="entry name" value="PROKAR_LIPOPROTEIN"/>
    <property type="match status" value="1"/>
</dbReference>
<keyword evidence="4" id="KW-1185">Reference proteome</keyword>
<sequence length="199" mass="22283">MKTKLFYFCAFLFMLSFGSCETEDVAKNSENSNKAASSETTNPDILNNFSACVTVDLIAGQQYDSGEVSVYFDVDNVYVEYRANTNWLIKKTHLYVGAFQLVPTNNSGSPIPGQFPISTNFPNGTSQAVYTVSKADLPECFTITAHAEVVRLQNGSVVQTETAWGEGVRFTNKNWAMYFSVCQSDCFDYEDYYFGNYNN</sequence>
<organism evidence="3 4">
    <name type="scientific">Flavobacterium capsici</name>
    <dbReference type="NCBI Taxonomy" id="3075618"/>
    <lineage>
        <taxon>Bacteria</taxon>
        <taxon>Pseudomonadati</taxon>
        <taxon>Bacteroidota</taxon>
        <taxon>Flavobacteriia</taxon>
        <taxon>Flavobacteriales</taxon>
        <taxon>Flavobacteriaceae</taxon>
        <taxon>Flavobacterium</taxon>
    </lineage>
</organism>
<dbReference type="Proteomes" id="UP001304515">
    <property type="component" value="Chromosome"/>
</dbReference>
<dbReference type="RefSeq" id="WP_313324496.1">
    <property type="nucleotide sequence ID" value="NZ_CP134878.1"/>
</dbReference>
<keyword evidence="1" id="KW-0732">Signal</keyword>
<dbReference type="KEGG" id="fcj:RN605_09890"/>
<proteinExistence type="predicted"/>
<reference evidence="3 4" key="1">
    <citation type="submission" date="2023-09" db="EMBL/GenBank/DDBJ databases">
        <title>Flavobacterium sp. a novel bacteria isolate from Pepper rhizosphere.</title>
        <authorList>
            <person name="Peng Y."/>
            <person name="Lee J."/>
        </authorList>
    </citation>
    <scope>NUCLEOTIDE SEQUENCE [LARGE SCALE GENOMIC DNA]</scope>
    <source>
        <strain evidence="2">PMR2A8</strain>
        <strain evidence="3 4">PMTSA4</strain>
    </source>
</reference>
<dbReference type="AlphaFoldDB" id="A0AA96F1R8"/>
<evidence type="ECO:0000313" key="2">
    <source>
        <dbReference type="EMBL" id="WNM19606.1"/>
    </source>
</evidence>
<name>A0AA96F1R8_9FLAO</name>
<evidence type="ECO:0000256" key="1">
    <source>
        <dbReference type="SAM" id="SignalP"/>
    </source>
</evidence>
<protein>
    <submittedName>
        <fullName evidence="3">Uncharacterized protein</fullName>
    </submittedName>
</protein>
<dbReference type="EMBL" id="CP134890">
    <property type="protein sequence ID" value="WNM20995.1"/>
    <property type="molecule type" value="Genomic_DNA"/>
</dbReference>